<keyword evidence="2" id="KW-1185">Reference proteome</keyword>
<organism evidence="1 2">
    <name type="scientific">Amycolatopsis rhabdoformis</name>
    <dbReference type="NCBI Taxonomy" id="1448059"/>
    <lineage>
        <taxon>Bacteria</taxon>
        <taxon>Bacillati</taxon>
        <taxon>Actinomycetota</taxon>
        <taxon>Actinomycetes</taxon>
        <taxon>Pseudonocardiales</taxon>
        <taxon>Pseudonocardiaceae</taxon>
        <taxon>Amycolatopsis</taxon>
    </lineage>
</organism>
<protein>
    <submittedName>
        <fullName evidence="1">Uncharacterized protein</fullName>
    </submittedName>
</protein>
<evidence type="ECO:0000313" key="2">
    <source>
        <dbReference type="Proteomes" id="UP001330812"/>
    </source>
</evidence>
<gene>
    <name evidence="1" type="ORF">VSH64_20830</name>
</gene>
<dbReference type="EMBL" id="CP142149">
    <property type="protein sequence ID" value="WSE34498.1"/>
    <property type="molecule type" value="Genomic_DNA"/>
</dbReference>
<dbReference type="RefSeq" id="WP_326837306.1">
    <property type="nucleotide sequence ID" value="NZ_CP142149.1"/>
</dbReference>
<sequence length="136" mass="15059">MRPTVDDQLHGAQRLLDAVAADPELSRDSREHLANVRRLLTQVGRSWSALLPFHTADNLTMAELLTRWAPAGTALAEEISQATQPVETGFDPTRAAERNAELRALLSRVIADLPRTGAGHREITEYLVRRVETDPS</sequence>
<dbReference type="Proteomes" id="UP001330812">
    <property type="component" value="Chromosome"/>
</dbReference>
<proteinExistence type="predicted"/>
<reference evidence="1 2" key="1">
    <citation type="journal article" date="2015" name="Int. J. Syst. Evol. Microbiol.">
        <title>Amycolatopsis rhabdoformis sp. nov., an actinomycete isolated from a tropical forest soil.</title>
        <authorList>
            <person name="Souza W.R."/>
            <person name="Silva R.E."/>
            <person name="Goodfellow M."/>
            <person name="Busarakam K."/>
            <person name="Figueiro F.S."/>
            <person name="Ferreira D."/>
            <person name="Rodrigues-Filho E."/>
            <person name="Moraes L.A.B."/>
            <person name="Zucchi T.D."/>
        </authorList>
    </citation>
    <scope>NUCLEOTIDE SEQUENCE [LARGE SCALE GENOMIC DNA]</scope>
    <source>
        <strain evidence="1 2">NCIMB 14900</strain>
    </source>
</reference>
<evidence type="ECO:0000313" key="1">
    <source>
        <dbReference type="EMBL" id="WSE34498.1"/>
    </source>
</evidence>
<name>A0ABZ1IJU0_9PSEU</name>
<accession>A0ABZ1IJU0</accession>